<evidence type="ECO:0000256" key="1">
    <source>
        <dbReference type="SAM" id="MobiDB-lite"/>
    </source>
</evidence>
<dbReference type="RefSeq" id="WP_162422985.1">
    <property type="nucleotide sequence ID" value="NZ_WVIE01000008.1"/>
</dbReference>
<accession>A0A8J7YZN6</accession>
<evidence type="ECO:0008006" key="4">
    <source>
        <dbReference type="Google" id="ProtNLM"/>
    </source>
</evidence>
<dbReference type="InterPro" id="IPR001387">
    <property type="entry name" value="Cro/C1-type_HTH"/>
</dbReference>
<dbReference type="CDD" id="cd00093">
    <property type="entry name" value="HTH_XRE"/>
    <property type="match status" value="1"/>
</dbReference>
<organism evidence="2 3">
    <name type="scientific">Myxacorys almedinensis A</name>
    <dbReference type="NCBI Taxonomy" id="2690445"/>
    <lineage>
        <taxon>Bacteria</taxon>
        <taxon>Bacillati</taxon>
        <taxon>Cyanobacteriota</taxon>
        <taxon>Cyanophyceae</taxon>
        <taxon>Leptolyngbyales</taxon>
        <taxon>Leptolyngbyaceae</taxon>
        <taxon>Myxacorys</taxon>
        <taxon>Myxacorys almedinensis</taxon>
    </lineage>
</organism>
<dbReference type="Gene3D" id="1.10.260.40">
    <property type="entry name" value="lambda repressor-like DNA-binding domains"/>
    <property type="match status" value="1"/>
</dbReference>
<dbReference type="EMBL" id="WVIE01000008">
    <property type="protein sequence ID" value="NDJ17482.1"/>
    <property type="molecule type" value="Genomic_DNA"/>
</dbReference>
<dbReference type="SUPFAM" id="SSF47413">
    <property type="entry name" value="lambda repressor-like DNA-binding domains"/>
    <property type="match status" value="1"/>
</dbReference>
<name>A0A8J7YZN6_9CYAN</name>
<dbReference type="InterPro" id="IPR050400">
    <property type="entry name" value="Bact_Cytoskel_RodZ"/>
</dbReference>
<dbReference type="Proteomes" id="UP000646053">
    <property type="component" value="Unassembled WGS sequence"/>
</dbReference>
<dbReference type="Pfam" id="PF13413">
    <property type="entry name" value="HTH_25"/>
    <property type="match status" value="1"/>
</dbReference>
<dbReference type="InterPro" id="IPR010982">
    <property type="entry name" value="Lambda_DNA-bd_dom_sf"/>
</dbReference>
<protein>
    <recommendedName>
        <fullName evidence="4">Helix-turn-helix domain-containing protein</fullName>
    </recommendedName>
</protein>
<feature type="compositionally biased region" description="Polar residues" evidence="1">
    <location>
        <begin position="112"/>
        <end position="127"/>
    </location>
</feature>
<keyword evidence="3" id="KW-1185">Reference proteome</keyword>
<dbReference type="AlphaFoldDB" id="A0A8J7YZN6"/>
<evidence type="ECO:0000313" key="2">
    <source>
        <dbReference type="EMBL" id="NDJ17482.1"/>
    </source>
</evidence>
<comment type="caution">
    <text evidence="2">The sequence shown here is derived from an EMBL/GenBank/DDBJ whole genome shotgun (WGS) entry which is preliminary data.</text>
</comment>
<dbReference type="PANTHER" id="PTHR34475">
    <property type="match status" value="1"/>
</dbReference>
<reference evidence="2" key="1">
    <citation type="submission" date="2019-12" db="EMBL/GenBank/DDBJ databases">
        <title>High-Quality draft genome sequences of three cyanobacteria isolated from the limestone walls of the Old Cathedral of Coimbra.</title>
        <authorList>
            <person name="Tiago I."/>
            <person name="Soares F."/>
            <person name="Portugal A."/>
        </authorList>
    </citation>
    <scope>NUCLEOTIDE SEQUENCE</scope>
    <source>
        <strain evidence="2">A</strain>
    </source>
</reference>
<evidence type="ECO:0000313" key="3">
    <source>
        <dbReference type="Proteomes" id="UP000646053"/>
    </source>
</evidence>
<feature type="region of interest" description="Disordered" evidence="1">
    <location>
        <begin position="89"/>
        <end position="129"/>
    </location>
</feature>
<gene>
    <name evidence="2" type="ORF">GS601_09310</name>
</gene>
<dbReference type="GO" id="GO:0003677">
    <property type="term" value="F:DNA binding"/>
    <property type="evidence" value="ECO:0007669"/>
    <property type="project" value="InterPro"/>
</dbReference>
<feature type="region of interest" description="Disordered" evidence="1">
    <location>
        <begin position="301"/>
        <end position="335"/>
    </location>
</feature>
<sequence length="335" mass="36511">MLAQDTAFCFGVSSKTGTTEPPTEGFNLEGFRQLLSQVEAELYRSDVFRGAIARLEETQTDETPSLQFLLKSVGREAIRLALRRVAQQPEPEEPAIARNLAEPIATRKPRALNSQVQTPSLPSSDTFSSDKLDADLLNLVPGWRKRSNPSQQIDQEEQQRQLGLTQLGQQIRQAREARSMSLAELHSKTLVPLHQLQALEVGHGIHLPEDIYLRGFIRRIANALNLNAEALLDIVPTPDPVKAILPSWYHPQTKSSAISLGNLSLCPAHLYVGYAALLVGGVAWLSHQPAPAPLPNAIDLTSPRVTTPQPNLKSQAAPSTTLGASVSVAAPETMK</sequence>
<proteinExistence type="predicted"/>
<dbReference type="PANTHER" id="PTHR34475:SF1">
    <property type="entry name" value="CYTOSKELETON PROTEIN RODZ"/>
    <property type="match status" value="1"/>
</dbReference>
<feature type="compositionally biased region" description="Polar residues" evidence="1">
    <location>
        <begin position="303"/>
        <end position="324"/>
    </location>
</feature>